<comment type="caution">
    <text evidence="1">The sequence shown here is derived from an EMBL/GenBank/DDBJ whole genome shotgun (WGS) entry which is preliminary data.</text>
</comment>
<protein>
    <submittedName>
        <fullName evidence="1">Uncharacterized protein</fullName>
    </submittedName>
</protein>
<reference evidence="1 2" key="1">
    <citation type="submission" date="2017-03" db="EMBL/GenBank/DDBJ databases">
        <title>Genome analysis of strain PAMC 26510.</title>
        <authorList>
            <person name="Oh H.-M."/>
            <person name="Yang J.-A."/>
        </authorList>
    </citation>
    <scope>NUCLEOTIDE SEQUENCE [LARGE SCALE GENOMIC DNA]</scope>
    <source>
        <strain evidence="1 2">PAMC 26510</strain>
    </source>
</reference>
<accession>A0A242N2F3</accession>
<evidence type="ECO:0000313" key="1">
    <source>
        <dbReference type="EMBL" id="OTP77326.1"/>
    </source>
</evidence>
<sequence>MRLMVTLDFNLMQVTFVVVMKSSQYLFQVVFRHRHDRGDAQKPQQVHAMHEKTCHC</sequence>
<name>A0A242N2F3_CABSO</name>
<dbReference type="EMBL" id="NBTY01000053">
    <property type="protein sequence ID" value="OTP77326.1"/>
    <property type="molecule type" value="Genomic_DNA"/>
</dbReference>
<gene>
    <name evidence="1" type="ORF">PAMC26510_09035</name>
</gene>
<evidence type="ECO:0000313" key="2">
    <source>
        <dbReference type="Proteomes" id="UP000194546"/>
    </source>
</evidence>
<dbReference type="AlphaFoldDB" id="A0A242N2F3"/>
<dbReference type="Proteomes" id="UP000194546">
    <property type="component" value="Unassembled WGS sequence"/>
</dbReference>
<proteinExistence type="predicted"/>
<organism evidence="1 2">
    <name type="scientific">Caballeronia sordidicola</name>
    <name type="common">Burkholderia sordidicola</name>
    <dbReference type="NCBI Taxonomy" id="196367"/>
    <lineage>
        <taxon>Bacteria</taxon>
        <taxon>Pseudomonadati</taxon>
        <taxon>Pseudomonadota</taxon>
        <taxon>Betaproteobacteria</taxon>
        <taxon>Burkholderiales</taxon>
        <taxon>Burkholderiaceae</taxon>
        <taxon>Caballeronia</taxon>
    </lineage>
</organism>